<feature type="domain" description="D-isomer specific 2-hydroxyacid dehydrogenase catalytic" evidence="6">
    <location>
        <begin position="19"/>
        <end position="324"/>
    </location>
</feature>
<name>A0A512NKK3_9HYPH</name>
<evidence type="ECO:0000256" key="5">
    <source>
        <dbReference type="RuleBase" id="RU003719"/>
    </source>
</evidence>
<dbReference type="PANTHER" id="PTHR42789">
    <property type="entry name" value="D-ISOMER SPECIFIC 2-HYDROXYACID DEHYDROGENASE FAMILY PROTEIN (AFU_ORTHOLOGUE AFUA_6G10090)"/>
    <property type="match status" value="1"/>
</dbReference>
<feature type="domain" description="D-isomer specific 2-hydroxyacid dehydrogenase NAD-binding" evidence="7">
    <location>
        <begin position="119"/>
        <end position="293"/>
    </location>
</feature>
<dbReference type="SUPFAM" id="SSF52283">
    <property type="entry name" value="Formate/glycerate dehydrogenase catalytic domain-like"/>
    <property type="match status" value="1"/>
</dbReference>
<comment type="similarity">
    <text evidence="1 5">Belongs to the D-isomer specific 2-hydroxyacid dehydrogenase family.</text>
</comment>
<dbReference type="EMBL" id="BKAJ01000132">
    <property type="protein sequence ID" value="GEP59465.1"/>
    <property type="molecule type" value="Genomic_DNA"/>
</dbReference>
<dbReference type="Gene3D" id="3.40.50.720">
    <property type="entry name" value="NAD(P)-binding Rossmann-like Domain"/>
    <property type="match status" value="2"/>
</dbReference>
<evidence type="ECO:0000313" key="8">
    <source>
        <dbReference type="EMBL" id="GEP59465.1"/>
    </source>
</evidence>
<dbReference type="GO" id="GO:0016616">
    <property type="term" value="F:oxidoreductase activity, acting on the CH-OH group of donors, NAD or NADP as acceptor"/>
    <property type="evidence" value="ECO:0007669"/>
    <property type="project" value="InterPro"/>
</dbReference>
<dbReference type="FunFam" id="3.40.50.720:FF:000203">
    <property type="entry name" value="D-3-phosphoglycerate dehydrogenase (SerA)"/>
    <property type="match status" value="1"/>
</dbReference>
<dbReference type="CDD" id="cd12169">
    <property type="entry name" value="PGDH_like_1"/>
    <property type="match status" value="1"/>
</dbReference>
<dbReference type="PROSITE" id="PS00065">
    <property type="entry name" value="D_2_HYDROXYACID_DH_1"/>
    <property type="match status" value="1"/>
</dbReference>
<evidence type="ECO:0000256" key="4">
    <source>
        <dbReference type="ARBA" id="ARBA00023027"/>
    </source>
</evidence>
<evidence type="ECO:0000259" key="7">
    <source>
        <dbReference type="Pfam" id="PF02826"/>
    </source>
</evidence>
<dbReference type="InterPro" id="IPR029752">
    <property type="entry name" value="D-isomer_DH_CS1"/>
</dbReference>
<reference evidence="8 9" key="1">
    <citation type="submission" date="2019-07" db="EMBL/GenBank/DDBJ databases">
        <title>Whole genome shotgun sequence of Reyranella soli NBRC 108950.</title>
        <authorList>
            <person name="Hosoyama A."/>
            <person name="Uohara A."/>
            <person name="Ohji S."/>
            <person name="Ichikawa N."/>
        </authorList>
    </citation>
    <scope>NUCLEOTIDE SEQUENCE [LARGE SCALE GENOMIC DNA]</scope>
    <source>
        <strain evidence="8 9">NBRC 108950</strain>
    </source>
</reference>
<dbReference type="GO" id="GO:0008652">
    <property type="term" value="P:amino acid biosynthetic process"/>
    <property type="evidence" value="ECO:0007669"/>
    <property type="project" value="UniProtKB-KW"/>
</dbReference>
<dbReference type="OrthoDB" id="9793626at2"/>
<keyword evidence="3 5" id="KW-0560">Oxidoreductase</keyword>
<dbReference type="PANTHER" id="PTHR42789:SF1">
    <property type="entry name" value="D-ISOMER SPECIFIC 2-HYDROXYACID DEHYDROGENASE FAMILY PROTEIN (AFU_ORTHOLOGUE AFUA_6G10090)"/>
    <property type="match status" value="1"/>
</dbReference>
<keyword evidence="2" id="KW-0028">Amino-acid biosynthesis</keyword>
<evidence type="ECO:0000256" key="1">
    <source>
        <dbReference type="ARBA" id="ARBA00005854"/>
    </source>
</evidence>
<dbReference type="PROSITE" id="PS00671">
    <property type="entry name" value="D_2_HYDROXYACID_DH_3"/>
    <property type="match status" value="1"/>
</dbReference>
<dbReference type="GO" id="GO:0051287">
    <property type="term" value="F:NAD binding"/>
    <property type="evidence" value="ECO:0007669"/>
    <property type="project" value="InterPro"/>
</dbReference>
<dbReference type="RefSeq" id="WP_147154847.1">
    <property type="nucleotide sequence ID" value="NZ_BKAJ01000132.1"/>
</dbReference>
<gene>
    <name evidence="8" type="primary">serA_3</name>
    <name evidence="8" type="ORF">RSO01_66310</name>
</gene>
<dbReference type="AlphaFoldDB" id="A0A512NKK3"/>
<dbReference type="Proteomes" id="UP000321058">
    <property type="component" value="Unassembled WGS sequence"/>
</dbReference>
<dbReference type="InterPro" id="IPR029753">
    <property type="entry name" value="D-isomer_DH_CS"/>
</dbReference>
<sequence length="332" mass="36104">MPQTYKLALLDDYQKVALKMADWDRLRKRGVEITVFHEPFSSVEDAAKKLAPFDMLGLLRERTAFPRALIEKLLNLKFMVLTGARASSLDDKAATDRGIPISNTPGGGSNASTAELTWALLMMCARDLAKAERLMRSGGWHDGIEQMVVLEGKRLGVIGLGRLGSRVAGYAKAFGMDVVAWSQNLTEEAAAKGGAKLVSKDELLKTSDFVSIHLVLSDRSRGLLGAADLAKMKKSAILVNTSRGPIVDEAALLAALKNRTIAHAGLDVYDKEPVAPGHPFTKLENVTLIPHLGYVVEDSYRHFYAGTIEDIEAWLDGKPINVINPEALKKAA</sequence>
<protein>
    <submittedName>
        <fullName evidence="8">2-hydroxyacid dehydrogenase</fullName>
    </submittedName>
</protein>
<dbReference type="InterPro" id="IPR006140">
    <property type="entry name" value="D-isomer_DH_NAD-bd"/>
</dbReference>
<keyword evidence="9" id="KW-1185">Reference proteome</keyword>
<dbReference type="SUPFAM" id="SSF51735">
    <property type="entry name" value="NAD(P)-binding Rossmann-fold domains"/>
    <property type="match status" value="1"/>
</dbReference>
<evidence type="ECO:0000259" key="6">
    <source>
        <dbReference type="Pfam" id="PF00389"/>
    </source>
</evidence>
<dbReference type="Pfam" id="PF00389">
    <property type="entry name" value="2-Hacid_dh"/>
    <property type="match status" value="1"/>
</dbReference>
<dbReference type="InterPro" id="IPR006139">
    <property type="entry name" value="D-isomer_2_OHA_DH_cat_dom"/>
</dbReference>
<comment type="caution">
    <text evidence="8">The sequence shown here is derived from an EMBL/GenBank/DDBJ whole genome shotgun (WGS) entry which is preliminary data.</text>
</comment>
<dbReference type="InterPro" id="IPR036291">
    <property type="entry name" value="NAD(P)-bd_dom_sf"/>
</dbReference>
<dbReference type="Pfam" id="PF02826">
    <property type="entry name" value="2-Hacid_dh_C"/>
    <property type="match status" value="1"/>
</dbReference>
<evidence type="ECO:0000256" key="3">
    <source>
        <dbReference type="ARBA" id="ARBA00023002"/>
    </source>
</evidence>
<evidence type="ECO:0000256" key="2">
    <source>
        <dbReference type="ARBA" id="ARBA00022605"/>
    </source>
</evidence>
<evidence type="ECO:0000313" key="9">
    <source>
        <dbReference type="Proteomes" id="UP000321058"/>
    </source>
</evidence>
<dbReference type="InterPro" id="IPR050857">
    <property type="entry name" value="D-2-hydroxyacid_DH"/>
</dbReference>
<organism evidence="8 9">
    <name type="scientific">Reyranella soli</name>
    <dbReference type="NCBI Taxonomy" id="1230389"/>
    <lineage>
        <taxon>Bacteria</taxon>
        <taxon>Pseudomonadati</taxon>
        <taxon>Pseudomonadota</taxon>
        <taxon>Alphaproteobacteria</taxon>
        <taxon>Hyphomicrobiales</taxon>
        <taxon>Reyranellaceae</taxon>
        <taxon>Reyranella</taxon>
    </lineage>
</organism>
<accession>A0A512NKK3</accession>
<keyword evidence="4" id="KW-0520">NAD</keyword>
<proteinExistence type="inferred from homology"/>